<dbReference type="PIRSF" id="PIRSF028865">
    <property type="entry name" value="Membrin-2"/>
    <property type="match status" value="1"/>
</dbReference>
<evidence type="ECO:0000256" key="4">
    <source>
        <dbReference type="ARBA" id="ARBA00022927"/>
    </source>
</evidence>
<dbReference type="GO" id="GO:0000149">
    <property type="term" value="F:SNARE binding"/>
    <property type="evidence" value="ECO:0007669"/>
    <property type="project" value="TreeGrafter"/>
</dbReference>
<evidence type="ECO:0000256" key="7">
    <source>
        <dbReference type="ARBA" id="ARBA00023136"/>
    </source>
</evidence>
<proteinExistence type="inferred from homology"/>
<dbReference type="FunFam" id="1.20.5.110:FF:000002">
    <property type="entry name" value="Vesicle transport through interaction with t-SNAREsB"/>
    <property type="match status" value="1"/>
</dbReference>
<protein>
    <submittedName>
        <fullName evidence="12">CSON010711 protein</fullName>
    </submittedName>
</protein>
<dbReference type="EMBL" id="UFQT01000043">
    <property type="protein sequence ID" value="SSX18749.1"/>
    <property type="molecule type" value="Genomic_DNA"/>
</dbReference>
<gene>
    <name evidence="12" type="primary">CSON010711</name>
</gene>
<keyword evidence="6 9" id="KW-0175">Coiled coil</keyword>
<dbReference type="GO" id="GO:0048280">
    <property type="term" value="P:vesicle fusion with Golgi apparatus"/>
    <property type="evidence" value="ECO:0007669"/>
    <property type="project" value="TreeGrafter"/>
</dbReference>
<dbReference type="SUPFAM" id="SSF47661">
    <property type="entry name" value="t-snare proteins"/>
    <property type="match status" value="1"/>
</dbReference>
<evidence type="ECO:0000256" key="6">
    <source>
        <dbReference type="ARBA" id="ARBA00023054"/>
    </source>
</evidence>
<dbReference type="PANTHER" id="PTHR21230:SF26">
    <property type="entry name" value="VESICLE TRANSPORT THROUGH INTERACTION WITH T-SNARES HOMOLOG 1A"/>
    <property type="match status" value="1"/>
</dbReference>
<evidence type="ECO:0000256" key="10">
    <source>
        <dbReference type="SAM" id="Phobius"/>
    </source>
</evidence>
<dbReference type="GO" id="GO:0005829">
    <property type="term" value="C:cytosol"/>
    <property type="evidence" value="ECO:0007669"/>
    <property type="project" value="GOC"/>
</dbReference>
<dbReference type="CDD" id="cd15891">
    <property type="entry name" value="SNARE_Vti1a"/>
    <property type="match status" value="1"/>
</dbReference>
<organism evidence="12">
    <name type="scientific">Culicoides sonorensis</name>
    <name type="common">Biting midge</name>
    <dbReference type="NCBI Taxonomy" id="179676"/>
    <lineage>
        <taxon>Eukaryota</taxon>
        <taxon>Metazoa</taxon>
        <taxon>Ecdysozoa</taxon>
        <taxon>Arthropoda</taxon>
        <taxon>Hexapoda</taxon>
        <taxon>Insecta</taxon>
        <taxon>Pterygota</taxon>
        <taxon>Neoptera</taxon>
        <taxon>Endopterygota</taxon>
        <taxon>Diptera</taxon>
        <taxon>Nematocera</taxon>
        <taxon>Chironomoidea</taxon>
        <taxon>Ceratopogonidae</taxon>
        <taxon>Ceratopogoninae</taxon>
        <taxon>Culicoides</taxon>
        <taxon>Monoculicoides</taxon>
    </lineage>
</organism>
<evidence type="ECO:0000259" key="11">
    <source>
        <dbReference type="SMART" id="SM00397"/>
    </source>
</evidence>
<keyword evidence="2" id="KW-0813">Transport</keyword>
<evidence type="ECO:0000256" key="1">
    <source>
        <dbReference type="ARBA" id="ARBA00006108"/>
    </source>
</evidence>
<feature type="transmembrane region" description="Helical" evidence="10">
    <location>
        <begin position="194"/>
        <end position="215"/>
    </location>
</feature>
<dbReference type="Gene3D" id="1.20.5.110">
    <property type="match status" value="1"/>
</dbReference>
<dbReference type="GO" id="GO:0016236">
    <property type="term" value="P:macroautophagy"/>
    <property type="evidence" value="ECO:0007669"/>
    <property type="project" value="TreeGrafter"/>
</dbReference>
<comment type="similarity">
    <text evidence="1">Belongs to the VTI1 family.</text>
</comment>
<dbReference type="GO" id="GO:0005789">
    <property type="term" value="C:endoplasmic reticulum membrane"/>
    <property type="evidence" value="ECO:0007669"/>
    <property type="project" value="TreeGrafter"/>
</dbReference>
<dbReference type="SMART" id="SM00397">
    <property type="entry name" value="t_SNARE"/>
    <property type="match status" value="1"/>
</dbReference>
<feature type="domain" description="T-SNARE coiled-coil homology" evidence="11">
    <location>
        <begin position="118"/>
        <end position="185"/>
    </location>
</feature>
<dbReference type="Pfam" id="PF05008">
    <property type="entry name" value="V-SNARE"/>
    <property type="match status" value="1"/>
</dbReference>
<evidence type="ECO:0000256" key="2">
    <source>
        <dbReference type="ARBA" id="ARBA00022448"/>
    </source>
</evidence>
<evidence type="ECO:0000256" key="5">
    <source>
        <dbReference type="ARBA" id="ARBA00022989"/>
    </source>
</evidence>
<dbReference type="GO" id="GO:0031902">
    <property type="term" value="C:late endosome membrane"/>
    <property type="evidence" value="ECO:0007669"/>
    <property type="project" value="TreeGrafter"/>
</dbReference>
<accession>A0A336LQD4</accession>
<evidence type="ECO:0000313" key="12">
    <source>
        <dbReference type="EMBL" id="SSX18749.1"/>
    </source>
</evidence>
<sequence>MGLIDDYEQQYSQLTAEATALIGRLAVASGGDKRQLIQNIDTLLQEASETLEQIGLEIRDSDPGARPGLTSKLNCYNAELKRLHNEFTMAKNKKNQVNAGYDDDDYDDISISEDQKRRLLDNSEKLERSSNHLTNAYRIAVETEEIGNSVLRDLENQRETLTRARGRLRDTDSELGRSSRLLNTMMMRYMRDKFVLFGIGAVFLLVICVSIYFSLTKKEKTH</sequence>
<reference evidence="12" key="1">
    <citation type="submission" date="2018-07" db="EMBL/GenBank/DDBJ databases">
        <authorList>
            <person name="Quirk P.G."/>
            <person name="Krulwich T.A."/>
        </authorList>
    </citation>
    <scope>NUCLEOTIDE SEQUENCE</scope>
</reference>
<dbReference type="Pfam" id="PF12352">
    <property type="entry name" value="V-SNARE_C"/>
    <property type="match status" value="1"/>
</dbReference>
<dbReference type="GO" id="GO:0006886">
    <property type="term" value="P:intracellular protein transport"/>
    <property type="evidence" value="ECO:0007669"/>
    <property type="project" value="InterPro"/>
</dbReference>
<keyword evidence="7 10" id="KW-0472">Membrane</keyword>
<evidence type="ECO:0000256" key="8">
    <source>
        <dbReference type="ARBA" id="ARBA00060376"/>
    </source>
</evidence>
<dbReference type="OMA" id="MEYEAND"/>
<comment type="subcellular location">
    <subcellularLocation>
        <location evidence="8">Prevacuolar compartment membrane</location>
        <topology evidence="8">Single-pass type IV membrane protein</topology>
    </subcellularLocation>
</comment>
<dbReference type="GO" id="GO:0042147">
    <property type="term" value="P:retrograde transport, endosome to Golgi"/>
    <property type="evidence" value="ECO:0007669"/>
    <property type="project" value="TreeGrafter"/>
</dbReference>
<keyword evidence="4" id="KW-0653">Protein transport</keyword>
<dbReference type="GO" id="GO:0012507">
    <property type="term" value="C:ER to Golgi transport vesicle membrane"/>
    <property type="evidence" value="ECO:0007669"/>
    <property type="project" value="TreeGrafter"/>
</dbReference>
<dbReference type="PANTHER" id="PTHR21230">
    <property type="entry name" value="VESICLE TRANSPORT V-SNARE PROTEIN VTI1-RELATED"/>
    <property type="match status" value="1"/>
</dbReference>
<dbReference type="InterPro" id="IPR010989">
    <property type="entry name" value="SNARE"/>
</dbReference>
<dbReference type="GO" id="GO:0006891">
    <property type="term" value="P:intra-Golgi vesicle-mediated transport"/>
    <property type="evidence" value="ECO:0007669"/>
    <property type="project" value="TreeGrafter"/>
</dbReference>
<evidence type="ECO:0000256" key="9">
    <source>
        <dbReference type="SAM" id="Coils"/>
    </source>
</evidence>
<dbReference type="AlphaFoldDB" id="A0A336LQD4"/>
<dbReference type="Gene3D" id="1.20.58.400">
    <property type="entry name" value="t-snare proteins"/>
    <property type="match status" value="1"/>
</dbReference>
<dbReference type="InterPro" id="IPR038407">
    <property type="entry name" value="v-SNARE_N_sf"/>
</dbReference>
<name>A0A336LQD4_CULSO</name>
<dbReference type="InterPro" id="IPR000727">
    <property type="entry name" value="T_SNARE_dom"/>
</dbReference>
<dbReference type="FunFam" id="1.20.58.400:FF:000001">
    <property type="entry name" value="Vesicle transport through interaction with t-SNAREs homolog 1A"/>
    <property type="match status" value="1"/>
</dbReference>
<keyword evidence="5 10" id="KW-1133">Transmembrane helix</keyword>
<dbReference type="SUPFAM" id="SSF58038">
    <property type="entry name" value="SNARE fusion complex"/>
    <property type="match status" value="1"/>
</dbReference>
<dbReference type="GO" id="GO:0031201">
    <property type="term" value="C:SNARE complex"/>
    <property type="evidence" value="ECO:0007669"/>
    <property type="project" value="TreeGrafter"/>
</dbReference>
<dbReference type="GO" id="GO:0005484">
    <property type="term" value="F:SNAP receptor activity"/>
    <property type="evidence" value="ECO:0007669"/>
    <property type="project" value="InterPro"/>
</dbReference>
<dbReference type="GO" id="GO:0005794">
    <property type="term" value="C:Golgi apparatus"/>
    <property type="evidence" value="ECO:0007669"/>
    <property type="project" value="InterPro"/>
</dbReference>
<feature type="coiled-coil region" evidence="9">
    <location>
        <begin position="4"/>
        <end position="174"/>
    </location>
</feature>
<dbReference type="InterPro" id="IPR007705">
    <property type="entry name" value="Vesicle_trsprt_v-SNARE_N"/>
</dbReference>
<dbReference type="VEuPathDB" id="VectorBase:CSON010711"/>
<dbReference type="GO" id="GO:0006896">
    <property type="term" value="P:Golgi to vacuole transport"/>
    <property type="evidence" value="ECO:0007669"/>
    <property type="project" value="TreeGrafter"/>
</dbReference>
<evidence type="ECO:0000256" key="3">
    <source>
        <dbReference type="ARBA" id="ARBA00022692"/>
    </source>
</evidence>
<keyword evidence="3 10" id="KW-0812">Transmembrane</keyword>
<dbReference type="InterPro" id="IPR027027">
    <property type="entry name" value="GOSR2/Membrin/Bos1"/>
</dbReference>